<reference evidence="1 2" key="1">
    <citation type="submission" date="2020-01" db="EMBL/GenBank/DDBJ databases">
        <title>Insect and environment-associated Actinomycetes.</title>
        <authorList>
            <person name="Currrie C."/>
            <person name="Chevrette M."/>
            <person name="Carlson C."/>
            <person name="Stubbendieck R."/>
            <person name="Wendt-Pienkowski E."/>
        </authorList>
    </citation>
    <scope>NUCLEOTIDE SEQUENCE [LARGE SCALE GENOMIC DNA]</scope>
    <source>
        <strain evidence="1 2">SID7903</strain>
    </source>
</reference>
<organism evidence="1 2">
    <name type="scientific">Streptomyces anulatus</name>
    <name type="common">Streptomyces chrysomallus</name>
    <dbReference type="NCBI Taxonomy" id="1892"/>
    <lineage>
        <taxon>Bacteria</taxon>
        <taxon>Bacillati</taxon>
        <taxon>Actinomycetota</taxon>
        <taxon>Actinomycetes</taxon>
        <taxon>Kitasatosporales</taxon>
        <taxon>Streptomycetaceae</taxon>
        <taxon>Streptomyces</taxon>
    </lineage>
</organism>
<dbReference type="Gene3D" id="1.10.443.10">
    <property type="entry name" value="Intergrase catalytic core"/>
    <property type="match status" value="1"/>
</dbReference>
<proteinExistence type="predicted"/>
<name>A0A7K3RB33_STRAQ</name>
<protein>
    <submittedName>
        <fullName evidence="1">Site-specific integrase</fullName>
    </submittedName>
</protein>
<dbReference type="GO" id="GO:0003677">
    <property type="term" value="F:DNA binding"/>
    <property type="evidence" value="ECO:0007669"/>
    <property type="project" value="InterPro"/>
</dbReference>
<dbReference type="InterPro" id="IPR013762">
    <property type="entry name" value="Integrase-like_cat_sf"/>
</dbReference>
<accession>A0A7K3RB33</accession>
<comment type="caution">
    <text evidence="1">The sequence shown here is derived from an EMBL/GenBank/DDBJ whole genome shotgun (WGS) entry which is preliminary data.</text>
</comment>
<dbReference type="GO" id="GO:0015074">
    <property type="term" value="P:DNA integration"/>
    <property type="evidence" value="ECO:0007669"/>
    <property type="project" value="InterPro"/>
</dbReference>
<dbReference type="EMBL" id="JAAGMS010000176">
    <property type="protein sequence ID" value="NEB99413.1"/>
    <property type="molecule type" value="Genomic_DNA"/>
</dbReference>
<dbReference type="RefSeq" id="WP_164221386.1">
    <property type="nucleotide sequence ID" value="NZ_JAAGMS010000176.1"/>
</dbReference>
<dbReference type="AlphaFoldDB" id="A0A7K3RB33"/>
<dbReference type="Proteomes" id="UP000470951">
    <property type="component" value="Unassembled WGS sequence"/>
</dbReference>
<sequence>MPGLLLVERRTHNRRLEMRDAGGRRMTGSLHSLHSLDSLDPGARERLFRRTAAGLEPLAVWLNEGGLSRVAHGWQHTFDTGNERVARAGLTSFEANAHMVRHSLALRRYSVGRLLYERQVARLNAEEVGDFRAQSGDTWYRVKTLLRHADVTTTMDTYLELLRDLDVALLIEHARGFALSTLMASTFATHPQVLSDPLAGEPS</sequence>
<gene>
    <name evidence="1" type="ORF">G3I58_15740</name>
</gene>
<evidence type="ECO:0000313" key="1">
    <source>
        <dbReference type="EMBL" id="NEB99413.1"/>
    </source>
</evidence>
<dbReference type="GO" id="GO:0006310">
    <property type="term" value="P:DNA recombination"/>
    <property type="evidence" value="ECO:0007669"/>
    <property type="project" value="InterPro"/>
</dbReference>
<evidence type="ECO:0000313" key="2">
    <source>
        <dbReference type="Proteomes" id="UP000470951"/>
    </source>
</evidence>